<dbReference type="PANTHER" id="PTHR13071:SF4">
    <property type="entry name" value="SMALL RIBOSOMAL SUBUNIT PROTEIN MS22"/>
    <property type="match status" value="1"/>
</dbReference>
<sequence>MTGLNLNKIYTPRKEALQNPIYKVMEKEEYEMTEKERIEEGQRRLQMPDLMTRRKPINFVHSQDEQLINHDEDGSDFVFTDISASKNIRSRSIFVRENDTGVLREASWEERDRMQFMYWPKEGQHHEIVEMLQDQHLPRVFDQLRHVDVLDFINIQCEPDSPDFIRVHERVYEDLDQRQEYDILHSTRHFGGMVHHYVSKDKTTKFFSYLVRNGRTEDAMDLLNLYKIINPDSEFSIESKELGDEDLLKYYVQFHGLHEISEYLDSAPQQSGSV</sequence>
<accession>A0A7M5XAX9</accession>
<organism evidence="1 2">
    <name type="scientific">Clytia hemisphaerica</name>
    <dbReference type="NCBI Taxonomy" id="252671"/>
    <lineage>
        <taxon>Eukaryota</taxon>
        <taxon>Metazoa</taxon>
        <taxon>Cnidaria</taxon>
        <taxon>Hydrozoa</taxon>
        <taxon>Hydroidolina</taxon>
        <taxon>Leptothecata</taxon>
        <taxon>Obeliida</taxon>
        <taxon>Clytiidae</taxon>
        <taxon>Clytia</taxon>
    </lineage>
</organism>
<dbReference type="GO" id="GO:0003735">
    <property type="term" value="F:structural constituent of ribosome"/>
    <property type="evidence" value="ECO:0007669"/>
    <property type="project" value="TreeGrafter"/>
</dbReference>
<evidence type="ECO:0000313" key="1">
    <source>
        <dbReference type="EnsemblMetazoa" id="CLYHEMP019346.1"/>
    </source>
</evidence>
<dbReference type="GO" id="GO:0005763">
    <property type="term" value="C:mitochondrial small ribosomal subunit"/>
    <property type="evidence" value="ECO:0007669"/>
    <property type="project" value="TreeGrafter"/>
</dbReference>
<name>A0A7M5XAX9_9CNID</name>
<dbReference type="PANTHER" id="PTHR13071">
    <property type="entry name" value="MITOCHONDRIAL 28S RIBOSOMAL PROTEIN S22"/>
    <property type="match status" value="1"/>
</dbReference>
<evidence type="ECO:0008006" key="3">
    <source>
        <dbReference type="Google" id="ProtNLM"/>
    </source>
</evidence>
<dbReference type="AlphaFoldDB" id="A0A7M5XAX9"/>
<proteinExistence type="predicted"/>
<protein>
    <recommendedName>
        <fullName evidence="3">28S ribosomal protein S22, mitochondrial</fullName>
    </recommendedName>
</protein>
<dbReference type="InterPro" id="IPR019374">
    <property type="entry name" value="Ribosomal_mS22"/>
</dbReference>
<dbReference type="OrthoDB" id="10052321at2759"/>
<dbReference type="EnsemblMetazoa" id="CLYHEMT019346.1">
    <property type="protein sequence ID" value="CLYHEMP019346.1"/>
    <property type="gene ID" value="CLYHEMG019346"/>
</dbReference>
<evidence type="ECO:0000313" key="2">
    <source>
        <dbReference type="Proteomes" id="UP000594262"/>
    </source>
</evidence>
<dbReference type="Proteomes" id="UP000594262">
    <property type="component" value="Unplaced"/>
</dbReference>
<reference evidence="1" key="1">
    <citation type="submission" date="2021-01" db="UniProtKB">
        <authorList>
            <consortium name="EnsemblMetazoa"/>
        </authorList>
    </citation>
    <scope>IDENTIFICATION</scope>
</reference>
<keyword evidence="2" id="KW-1185">Reference proteome</keyword>
<dbReference type="Pfam" id="PF10245">
    <property type="entry name" value="MRP-S22"/>
    <property type="match status" value="1"/>
</dbReference>